<dbReference type="OrthoDB" id="28427at2157"/>
<dbReference type="Proteomes" id="UP000248410">
    <property type="component" value="Chromosome"/>
</dbReference>
<name>A0A2U9IJD2_9CREN</name>
<evidence type="ECO:0000313" key="1">
    <source>
        <dbReference type="EMBL" id="AWR96120.1"/>
    </source>
</evidence>
<dbReference type="GeneID" id="36836340"/>
<dbReference type="KEGG" id="asul:DFR86_00185"/>
<protein>
    <submittedName>
        <fullName evidence="1">Uncharacterized protein</fullName>
    </submittedName>
</protein>
<accession>A0A2U9IJD2</accession>
<dbReference type="RefSeq" id="WP_110379010.1">
    <property type="nucleotide sequence ID" value="NZ_CP029288.2"/>
</dbReference>
<dbReference type="EMBL" id="CP029288">
    <property type="protein sequence ID" value="AWR96120.1"/>
    <property type="molecule type" value="Genomic_DNA"/>
</dbReference>
<evidence type="ECO:0000313" key="2">
    <source>
        <dbReference type="Proteomes" id="UP000248410"/>
    </source>
</evidence>
<dbReference type="AlphaFoldDB" id="A0A2U9IJD2"/>
<organism evidence="1 2">
    <name type="scientific">Acidianus sulfidivorans JP7</name>
    <dbReference type="NCBI Taxonomy" id="619593"/>
    <lineage>
        <taxon>Archaea</taxon>
        <taxon>Thermoproteota</taxon>
        <taxon>Thermoprotei</taxon>
        <taxon>Sulfolobales</taxon>
        <taxon>Sulfolobaceae</taxon>
        <taxon>Acidianus</taxon>
    </lineage>
</organism>
<gene>
    <name evidence="1" type="ORF">DFR86_00185</name>
</gene>
<reference evidence="1 2" key="1">
    <citation type="submission" date="2018-05" db="EMBL/GenBank/DDBJ databases">
        <title>Complete Genome Sequences of Extremely Thermoacidophilic, Metal-Mobilizing Type-Strain Members of the Archaeal Family Sulfolobaceae: Acidianus brierleyi DSM-1651T, Acidianus sulfidivorans DSM-18786T, Metallosphaera hakonensis DSM-7519T, and Metallosphaera prunae DSM-10039T.</title>
        <authorList>
            <person name="Counts J.A."/>
            <person name="Kelly R.M."/>
        </authorList>
    </citation>
    <scope>NUCLEOTIDE SEQUENCE [LARGE SCALE GENOMIC DNA]</scope>
    <source>
        <strain evidence="1 2">JP7</strain>
    </source>
</reference>
<sequence length="463" mass="51665">MKTWKLITITSFFFIFIVLISSFADVSLFYQGKIYVETTKSPIIVNSGKIQECNFLVSSWTANYTGFNGVLVPLTLYMSTFNGYIYVTHALEPLMNFTFTTGELSLYSSSPSITNATLRIGNETEPIYKTTGTFSLTSENYFAYLNLTFKSPIFNPIKLYGDYNHSYNGVTYAYNFMENIQPLTGNVMNALNGYSNFYVPHIYQGVISEYSLNEWPSYYYLSNSYTTYPGSYWTFASQIVNPVLCLVPYGPDEAGIMLWNERYQANKPVTMTAIGVYALSSSSKVADGYEFYLFINPKGWSISPIYNYSVPYALSIPGTNTQYSNIQGEIILPSSSKPYLEVQWDPIWQTGSSGGEGGQWNIWIVKPNGKVKVVANGYGQGVLETGSGLNPYDFILLCVTYNPLNNTVSGIAYDLNTGVYSTFSISLNGYFNPQPSGTYVFGIAGNTGGDNANWGLLYLNYTN</sequence>
<proteinExistence type="predicted"/>
<keyword evidence="2" id="KW-1185">Reference proteome</keyword>